<feature type="transmembrane region" description="Helical" evidence="1">
    <location>
        <begin position="376"/>
        <end position="396"/>
    </location>
</feature>
<dbReference type="InterPro" id="IPR001173">
    <property type="entry name" value="Glyco_trans_2-like"/>
</dbReference>
<dbReference type="InterPro" id="IPR036291">
    <property type="entry name" value="NAD(P)-bd_dom_sf"/>
</dbReference>
<keyword evidence="1" id="KW-1133">Transmembrane helix</keyword>
<dbReference type="Gene3D" id="3.40.50.720">
    <property type="entry name" value="NAD(P)-binding Rossmann-like Domain"/>
    <property type="match status" value="1"/>
</dbReference>
<protein>
    <submittedName>
        <fullName evidence="4">Glycosyltransferase</fullName>
    </submittedName>
</protein>
<gene>
    <name evidence="4" type="ORF">ENV70_02575</name>
</gene>
<dbReference type="SUPFAM" id="SSF53448">
    <property type="entry name" value="Nucleotide-diphospho-sugar transferases"/>
    <property type="match status" value="1"/>
</dbReference>
<evidence type="ECO:0000313" key="4">
    <source>
        <dbReference type="EMBL" id="HHS62488.1"/>
    </source>
</evidence>
<dbReference type="SUPFAM" id="SSF51735">
    <property type="entry name" value="NAD(P)-binding Rossmann-fold domains"/>
    <property type="match status" value="1"/>
</dbReference>
<dbReference type="PANTHER" id="PTHR43179:SF7">
    <property type="entry name" value="RHAMNOSYLTRANSFERASE WBBL"/>
    <property type="match status" value="1"/>
</dbReference>
<dbReference type="GO" id="GO:0016740">
    <property type="term" value="F:transferase activity"/>
    <property type="evidence" value="ECO:0007669"/>
    <property type="project" value="UniProtKB-KW"/>
</dbReference>
<feature type="transmembrane region" description="Helical" evidence="1">
    <location>
        <begin position="323"/>
        <end position="342"/>
    </location>
</feature>
<dbReference type="PANTHER" id="PTHR43179">
    <property type="entry name" value="RHAMNOSYLTRANSFERASE WBBL"/>
    <property type="match status" value="1"/>
</dbReference>
<dbReference type="EMBL" id="DTHJ01000056">
    <property type="protein sequence ID" value="HHS62488.1"/>
    <property type="molecule type" value="Genomic_DNA"/>
</dbReference>
<keyword evidence="1" id="KW-0812">Transmembrane</keyword>
<keyword evidence="1" id="KW-0472">Membrane</keyword>
<keyword evidence="4" id="KW-0808">Transferase</keyword>
<evidence type="ECO:0000259" key="3">
    <source>
        <dbReference type="Pfam" id="PF02397"/>
    </source>
</evidence>
<feature type="domain" description="Glycosyltransferase 2-like" evidence="2">
    <location>
        <begin position="6"/>
        <end position="188"/>
    </location>
</feature>
<organism evidence="4">
    <name type="scientific">candidate division WOR-3 bacterium</name>
    <dbReference type="NCBI Taxonomy" id="2052148"/>
    <lineage>
        <taxon>Bacteria</taxon>
        <taxon>Bacteria division WOR-3</taxon>
    </lineage>
</organism>
<dbReference type="InterPro" id="IPR003362">
    <property type="entry name" value="Bact_transf"/>
</dbReference>
<dbReference type="InterPro" id="IPR029044">
    <property type="entry name" value="Nucleotide-diphossugar_trans"/>
</dbReference>
<dbReference type="Pfam" id="PF02397">
    <property type="entry name" value="Bac_transf"/>
    <property type="match status" value="1"/>
</dbReference>
<evidence type="ECO:0000256" key="1">
    <source>
        <dbReference type="SAM" id="Phobius"/>
    </source>
</evidence>
<dbReference type="Gene3D" id="3.90.550.10">
    <property type="entry name" value="Spore Coat Polysaccharide Biosynthesis Protein SpsA, Chain A"/>
    <property type="match status" value="1"/>
</dbReference>
<dbReference type="CDD" id="cd04186">
    <property type="entry name" value="GT_2_like_c"/>
    <property type="match status" value="1"/>
</dbReference>
<feature type="transmembrane region" description="Helical" evidence="1">
    <location>
        <begin position="263"/>
        <end position="283"/>
    </location>
</feature>
<sequence length="681" mass="78028">MDPEISIVIVNYNVKHFLEQCLMAIKKARHNLNIEIIVVDNASVDGSQTMVKKKFPDVILIENNQNLGFAKANNKALKIARGKYILILNPDTLIQEDTLLALKTFLDEHPDVSATGCKLINPDGSFQVASRRSIPTPWVAFTKIVGLSRIFPKSKIFGRYNMTYISPDMESEVDVLSGSLMMVRSEILKKVGYFDEDYFMYGEDIDLCYKIKKIGGKIYYTPRTKAIHYKGESTKKGEFSYITNFYSSMLIFIDKHFKDHYSIFVKLLLKTGIYLRAYIAYLISFFRSIASPILDFLLIILSIFIAIKIWLPHYSMSRFRIIYPVYTFIWFVSIYLSGAYQIKGRYHLKPIIGGTLVGFLLNSTFTYFFKQFAYSRVVIFIAFVLIVFLLSIWRLFYRWVGPNSIKHPISKLRRTIIVGAGKEGLRILKKLRARPDIPYEICGFVDFDEKNIGKEIDGAEVLSTIEHIKEVIKIQKIDDVIFSSDRLSNKQILETISYASGTGVNFRIVPHELEYIIAKSSVDEIDSLPLLDFISSYDPIDLLAKRAFDIIISLIVIILSAPLFLINFLIGARIERKKIYTEGGGKGEIYIFVKGIPFLKYLPSYISVLKGTLSLVGAEIIDIEKANEKPVYKPGLTGFVQIKAREKAKKLGPQEKEYYTLYYLKNRSLITDLQILIRSIF</sequence>
<name>A0A7C6EJN9_UNCW3</name>
<comment type="caution">
    <text evidence="4">The sequence shown here is derived from an EMBL/GenBank/DDBJ whole genome shotgun (WGS) entry which is preliminary data.</text>
</comment>
<dbReference type="Pfam" id="PF00535">
    <property type="entry name" value="Glycos_transf_2"/>
    <property type="match status" value="1"/>
</dbReference>
<evidence type="ECO:0000259" key="2">
    <source>
        <dbReference type="Pfam" id="PF00535"/>
    </source>
</evidence>
<proteinExistence type="predicted"/>
<reference evidence="4" key="1">
    <citation type="journal article" date="2020" name="mSystems">
        <title>Genome- and Community-Level Interaction Insights into Carbon Utilization and Element Cycling Functions of Hydrothermarchaeota in Hydrothermal Sediment.</title>
        <authorList>
            <person name="Zhou Z."/>
            <person name="Liu Y."/>
            <person name="Xu W."/>
            <person name="Pan J."/>
            <person name="Luo Z.H."/>
            <person name="Li M."/>
        </authorList>
    </citation>
    <scope>NUCLEOTIDE SEQUENCE [LARGE SCALE GENOMIC DNA]</scope>
    <source>
        <strain evidence="4">SpSt-783</strain>
    </source>
</reference>
<feature type="domain" description="Bacterial sugar transferase" evidence="3">
    <location>
        <begin position="602"/>
        <end position="680"/>
    </location>
</feature>
<feature type="transmembrane region" description="Helical" evidence="1">
    <location>
        <begin position="348"/>
        <end position="369"/>
    </location>
</feature>
<feature type="transmembrane region" description="Helical" evidence="1">
    <location>
        <begin position="289"/>
        <end position="311"/>
    </location>
</feature>
<dbReference type="Pfam" id="PF13727">
    <property type="entry name" value="CoA_binding_3"/>
    <property type="match status" value="1"/>
</dbReference>
<accession>A0A7C6EJN9</accession>
<feature type="transmembrane region" description="Helical" evidence="1">
    <location>
        <begin position="550"/>
        <end position="570"/>
    </location>
</feature>
<dbReference type="AlphaFoldDB" id="A0A7C6EJN9"/>